<feature type="transmembrane region" description="Helical" evidence="11">
    <location>
        <begin position="104"/>
        <end position="124"/>
    </location>
</feature>
<dbReference type="InterPro" id="IPR003675">
    <property type="entry name" value="Rce1/LyrA-like_dom"/>
</dbReference>
<evidence type="ECO:0000256" key="11">
    <source>
        <dbReference type="SAM" id="Phobius"/>
    </source>
</evidence>
<keyword evidence="6" id="KW-0256">Endoplasmic reticulum</keyword>
<evidence type="ECO:0000256" key="9">
    <source>
        <dbReference type="ARBA" id="ARBA00047280"/>
    </source>
</evidence>
<sequence length="234" mass="24898">MALTSLAAAALGWQPTRRRLAATGGGGTPALLAALGLRTPGLLPAAILPLALTAVLFAGPLLQLAADRRRWQPRLALPLPVLLRNLVVAPLVEEFVFRSCMLSYLLACGISPAAAVAFSPLLFAASHLHHLYDLTRFQGHSLHSALAAVAFQFSFTALFGWLAAWLFVRSRHLAGVALPHAFCNLMGPPLPPPRGTPGRSKILAAYGLGIAGFWLLLRPLSEPRLFANELLQAG</sequence>
<accession>A0AAD5DP65</accession>
<feature type="transmembrane region" description="Helical" evidence="11">
    <location>
        <begin position="145"/>
        <end position="168"/>
    </location>
</feature>
<name>A0AAD5DP65_9CHLO</name>
<keyword evidence="14" id="KW-1185">Reference proteome</keyword>
<feature type="transmembrane region" description="Helical" evidence="11">
    <location>
        <begin position="42"/>
        <end position="62"/>
    </location>
</feature>
<keyword evidence="3" id="KW-0645">Protease</keyword>
<dbReference type="InterPro" id="IPR039731">
    <property type="entry name" value="Rce1"/>
</dbReference>
<dbReference type="AlphaFoldDB" id="A0AAD5DP65"/>
<proteinExistence type="inferred from homology"/>
<dbReference type="EMBL" id="JADXDR010000067">
    <property type="protein sequence ID" value="KAI7841197.1"/>
    <property type="molecule type" value="Genomic_DNA"/>
</dbReference>
<comment type="similarity">
    <text evidence="2">Belongs to the peptidase U48 family.</text>
</comment>
<evidence type="ECO:0000256" key="8">
    <source>
        <dbReference type="ARBA" id="ARBA00023136"/>
    </source>
</evidence>
<evidence type="ECO:0000313" key="14">
    <source>
        <dbReference type="Proteomes" id="UP001205105"/>
    </source>
</evidence>
<comment type="catalytic activity">
    <reaction evidence="9">
        <text>Hydrolyzes the peptide bond -P2-(S-farnesyl or geranylgeranyl)C-P1'-P2'-P3'-COOH where P1' and P2' are amino acids with aliphatic sidechains and P3' is any C-terminal residue.</text>
        <dbReference type="EC" id="3.4.26.1"/>
    </reaction>
</comment>
<reference evidence="13" key="1">
    <citation type="submission" date="2020-11" db="EMBL/GenBank/DDBJ databases">
        <title>Chlorella ohadii genome sequencing and assembly.</title>
        <authorList>
            <person name="Murik O."/>
            <person name="Treves H."/>
            <person name="Kedem I."/>
            <person name="Shotland Y."/>
            <person name="Kaplan A."/>
        </authorList>
    </citation>
    <scope>NUCLEOTIDE SEQUENCE</scope>
    <source>
        <strain evidence="13">1</strain>
    </source>
</reference>
<evidence type="ECO:0000256" key="10">
    <source>
        <dbReference type="ARBA" id="ARBA00049729"/>
    </source>
</evidence>
<evidence type="ECO:0000256" key="5">
    <source>
        <dbReference type="ARBA" id="ARBA00022801"/>
    </source>
</evidence>
<keyword evidence="7 11" id="KW-1133">Transmembrane helix</keyword>
<keyword evidence="5" id="KW-0378">Hydrolase</keyword>
<keyword evidence="8 11" id="KW-0472">Membrane</keyword>
<evidence type="ECO:0000259" key="12">
    <source>
        <dbReference type="Pfam" id="PF02517"/>
    </source>
</evidence>
<dbReference type="PANTHER" id="PTHR13046:SF0">
    <property type="entry name" value="CAAX PRENYL PROTEASE 2"/>
    <property type="match status" value="1"/>
</dbReference>
<evidence type="ECO:0000256" key="3">
    <source>
        <dbReference type="ARBA" id="ARBA00022670"/>
    </source>
</evidence>
<dbReference type="Proteomes" id="UP001205105">
    <property type="component" value="Unassembled WGS sequence"/>
</dbReference>
<comment type="subcellular location">
    <subcellularLocation>
        <location evidence="1">Endoplasmic reticulum membrane</location>
        <topology evidence="1">Multi-pass membrane protein</topology>
    </subcellularLocation>
</comment>
<comment type="caution">
    <text evidence="13">The sequence shown here is derived from an EMBL/GenBank/DDBJ whole genome shotgun (WGS) entry which is preliminary data.</text>
</comment>
<evidence type="ECO:0000313" key="13">
    <source>
        <dbReference type="EMBL" id="KAI7841197.1"/>
    </source>
</evidence>
<organism evidence="13 14">
    <name type="scientific">Chlorella ohadii</name>
    <dbReference type="NCBI Taxonomy" id="2649997"/>
    <lineage>
        <taxon>Eukaryota</taxon>
        <taxon>Viridiplantae</taxon>
        <taxon>Chlorophyta</taxon>
        <taxon>core chlorophytes</taxon>
        <taxon>Trebouxiophyceae</taxon>
        <taxon>Chlorellales</taxon>
        <taxon>Chlorellaceae</taxon>
        <taxon>Chlorella clade</taxon>
        <taxon>Chlorella</taxon>
    </lineage>
</organism>
<evidence type="ECO:0000256" key="7">
    <source>
        <dbReference type="ARBA" id="ARBA00022989"/>
    </source>
</evidence>
<dbReference type="GO" id="GO:0005789">
    <property type="term" value="C:endoplasmic reticulum membrane"/>
    <property type="evidence" value="ECO:0007669"/>
    <property type="project" value="UniProtKB-SubCell"/>
</dbReference>
<dbReference type="Pfam" id="PF02517">
    <property type="entry name" value="Rce1-like"/>
    <property type="match status" value="1"/>
</dbReference>
<keyword evidence="4 11" id="KW-0812">Transmembrane</keyword>
<dbReference type="GO" id="GO:0004222">
    <property type="term" value="F:metalloendopeptidase activity"/>
    <property type="evidence" value="ECO:0007669"/>
    <property type="project" value="InterPro"/>
</dbReference>
<evidence type="ECO:0000256" key="2">
    <source>
        <dbReference type="ARBA" id="ARBA00006897"/>
    </source>
</evidence>
<protein>
    <recommendedName>
        <fullName evidence="10">intramembrane prenyl-peptidase Rce1</fullName>
        <ecNumber evidence="10">3.4.26.1</ecNumber>
    </recommendedName>
</protein>
<dbReference type="GO" id="GO:0071586">
    <property type="term" value="P:CAAX-box protein processing"/>
    <property type="evidence" value="ECO:0007669"/>
    <property type="project" value="InterPro"/>
</dbReference>
<dbReference type="EC" id="3.4.26.1" evidence="10"/>
<evidence type="ECO:0000256" key="6">
    <source>
        <dbReference type="ARBA" id="ARBA00022824"/>
    </source>
</evidence>
<feature type="domain" description="CAAX prenyl protease 2/Lysostaphin resistance protein A-like" evidence="12">
    <location>
        <begin position="78"/>
        <end position="186"/>
    </location>
</feature>
<evidence type="ECO:0000256" key="1">
    <source>
        <dbReference type="ARBA" id="ARBA00004477"/>
    </source>
</evidence>
<dbReference type="PANTHER" id="PTHR13046">
    <property type="entry name" value="PROTEASE U48 CAAX PRENYL PROTEASE RCE1"/>
    <property type="match status" value="1"/>
</dbReference>
<gene>
    <name evidence="13" type="ORF">COHA_005163</name>
</gene>
<evidence type="ECO:0000256" key="4">
    <source>
        <dbReference type="ARBA" id="ARBA00022692"/>
    </source>
</evidence>
<feature type="transmembrane region" description="Helical" evidence="11">
    <location>
        <begin position="198"/>
        <end position="217"/>
    </location>
</feature>